<evidence type="ECO:0000256" key="4">
    <source>
        <dbReference type="ARBA" id="ARBA00022516"/>
    </source>
</evidence>
<dbReference type="InterPro" id="IPR013751">
    <property type="entry name" value="ACP_syn_III_N"/>
</dbReference>
<dbReference type="FunFam" id="3.40.47.10:FF:000004">
    <property type="entry name" value="3-oxoacyl-[acyl-carrier-protein] synthase 3"/>
    <property type="match status" value="1"/>
</dbReference>
<keyword evidence="10" id="KW-0511">Multifunctional enzyme</keyword>
<evidence type="ECO:0000256" key="3">
    <source>
        <dbReference type="ARBA" id="ARBA00012333"/>
    </source>
</evidence>
<dbReference type="AlphaFoldDB" id="A0A9D1FUY0"/>
<evidence type="ECO:0000256" key="8">
    <source>
        <dbReference type="ARBA" id="ARBA00023160"/>
    </source>
</evidence>
<dbReference type="GO" id="GO:0005737">
    <property type="term" value="C:cytoplasm"/>
    <property type="evidence" value="ECO:0007669"/>
    <property type="project" value="UniProtKB-SubCell"/>
</dbReference>
<organism evidence="13 14">
    <name type="scientific">Candidatus Scatenecus faecavium</name>
    <dbReference type="NCBI Taxonomy" id="2840915"/>
    <lineage>
        <taxon>Bacteria</taxon>
        <taxon>Candidatus Scatenecus</taxon>
    </lineage>
</organism>
<evidence type="ECO:0000256" key="10">
    <source>
        <dbReference type="HAMAP-Rule" id="MF_01815"/>
    </source>
</evidence>
<keyword evidence="8 10" id="KW-0275">Fatty acid biosynthesis</keyword>
<dbReference type="Gene3D" id="3.40.47.10">
    <property type="match status" value="1"/>
</dbReference>
<dbReference type="HAMAP" id="MF_01815">
    <property type="entry name" value="FabH"/>
    <property type="match status" value="1"/>
</dbReference>
<dbReference type="NCBIfam" id="TIGR00747">
    <property type="entry name" value="fabH"/>
    <property type="match status" value="1"/>
</dbReference>
<keyword evidence="7 10" id="KW-0443">Lipid metabolism</keyword>
<evidence type="ECO:0000256" key="7">
    <source>
        <dbReference type="ARBA" id="ARBA00023098"/>
    </source>
</evidence>
<evidence type="ECO:0000259" key="12">
    <source>
        <dbReference type="Pfam" id="PF08545"/>
    </source>
</evidence>
<dbReference type="PANTHER" id="PTHR43091:SF1">
    <property type="entry name" value="BETA-KETOACYL-[ACYL-CARRIER-PROTEIN] SYNTHASE III, CHLOROPLASTIC"/>
    <property type="match status" value="1"/>
</dbReference>
<reference evidence="13" key="2">
    <citation type="journal article" date="2021" name="PeerJ">
        <title>Extensive microbial diversity within the chicken gut microbiome revealed by metagenomics and culture.</title>
        <authorList>
            <person name="Gilroy R."/>
            <person name="Ravi A."/>
            <person name="Getino M."/>
            <person name="Pursley I."/>
            <person name="Horton D.L."/>
            <person name="Alikhan N.F."/>
            <person name="Baker D."/>
            <person name="Gharbi K."/>
            <person name="Hall N."/>
            <person name="Watson M."/>
            <person name="Adriaenssens E.M."/>
            <person name="Foster-Nyarko E."/>
            <person name="Jarju S."/>
            <person name="Secka A."/>
            <person name="Antonio M."/>
            <person name="Oren A."/>
            <person name="Chaudhuri R.R."/>
            <person name="La Ragione R."/>
            <person name="Hildebrand F."/>
            <person name="Pallen M.J."/>
        </authorList>
    </citation>
    <scope>NUCLEOTIDE SEQUENCE</scope>
    <source>
        <strain evidence="13">CHK152-2994</strain>
    </source>
</reference>
<dbReference type="Pfam" id="PF08545">
    <property type="entry name" value="ACP_syn_III"/>
    <property type="match status" value="1"/>
</dbReference>
<feature type="active site" evidence="10">
    <location>
        <position position="258"/>
    </location>
</feature>
<proteinExistence type="inferred from homology"/>
<comment type="catalytic activity">
    <reaction evidence="9">
        <text>malonyl-[ACP] + acetyl-CoA + H(+) = 3-oxobutanoyl-[ACP] + CO2 + CoA</text>
        <dbReference type="Rhea" id="RHEA:12080"/>
        <dbReference type="Rhea" id="RHEA-COMP:9623"/>
        <dbReference type="Rhea" id="RHEA-COMP:9625"/>
        <dbReference type="ChEBI" id="CHEBI:15378"/>
        <dbReference type="ChEBI" id="CHEBI:16526"/>
        <dbReference type="ChEBI" id="CHEBI:57287"/>
        <dbReference type="ChEBI" id="CHEBI:57288"/>
        <dbReference type="ChEBI" id="CHEBI:78449"/>
        <dbReference type="ChEBI" id="CHEBI:78450"/>
        <dbReference type="EC" id="2.3.1.180"/>
    </reaction>
    <physiologicalReaction direction="left-to-right" evidence="9">
        <dbReference type="Rhea" id="RHEA:12081"/>
    </physiologicalReaction>
</comment>
<comment type="domain">
    <text evidence="10">The last Arg residue of the ACP-binding site is essential for the weak association between ACP/AcpP and FabH.</text>
</comment>
<comment type="pathway">
    <text evidence="1 10">Lipid metabolism; fatty acid biosynthesis.</text>
</comment>
<evidence type="ECO:0000259" key="11">
    <source>
        <dbReference type="Pfam" id="PF08541"/>
    </source>
</evidence>
<evidence type="ECO:0000256" key="6">
    <source>
        <dbReference type="ARBA" id="ARBA00022832"/>
    </source>
</evidence>
<dbReference type="GO" id="GO:0033818">
    <property type="term" value="F:beta-ketoacyl-acyl-carrier-protein synthase III activity"/>
    <property type="evidence" value="ECO:0007669"/>
    <property type="project" value="UniProtKB-UniRule"/>
</dbReference>
<feature type="domain" description="Beta-ketoacyl-[acyl-carrier-protein] synthase III N-terminal" evidence="12">
    <location>
        <begin position="112"/>
        <end position="191"/>
    </location>
</feature>
<keyword evidence="10" id="KW-0012">Acyltransferase</keyword>
<dbReference type="GO" id="GO:0004315">
    <property type="term" value="F:3-oxoacyl-[acyl-carrier-protein] synthase activity"/>
    <property type="evidence" value="ECO:0007669"/>
    <property type="project" value="InterPro"/>
</dbReference>
<name>A0A9D1FUY0_9BACT</name>
<evidence type="ECO:0000313" key="13">
    <source>
        <dbReference type="EMBL" id="HIS82174.1"/>
    </source>
</evidence>
<feature type="active site" evidence="10">
    <location>
        <position position="288"/>
    </location>
</feature>
<gene>
    <name evidence="10" type="primary">fabH</name>
    <name evidence="13" type="ORF">IAD41_01005</name>
</gene>
<evidence type="ECO:0000256" key="1">
    <source>
        <dbReference type="ARBA" id="ARBA00005194"/>
    </source>
</evidence>
<protein>
    <recommendedName>
        <fullName evidence="3 10">Beta-ketoacyl-[acyl-carrier-protein] synthase III</fullName>
        <shortName evidence="10">Beta-ketoacyl-ACP synthase III</shortName>
        <shortName evidence="10">KAS III</shortName>
        <ecNumber evidence="3 10">2.3.1.180</ecNumber>
    </recommendedName>
    <alternativeName>
        <fullName evidence="10">3-oxoacyl-[acyl-carrier-protein] synthase 3</fullName>
    </alternativeName>
    <alternativeName>
        <fullName evidence="10">3-oxoacyl-[acyl-carrier-protein] synthase III</fullName>
    </alternativeName>
</protein>
<comment type="function">
    <text evidence="10">Catalyzes the condensation reaction of fatty acid synthesis by the addition to an acyl acceptor of two carbons from malonyl-ACP. Catalyzes the first condensation reaction which initiates fatty acid synthesis and may therefore play a role in governing the total rate of fatty acid production. Possesses both acetoacetyl-ACP synthase and acetyl transacylase activities. Its substrate specificity determines the biosynthesis of branched-chain and/or straight-chain of fatty acids.</text>
</comment>
<keyword evidence="10" id="KW-0963">Cytoplasm</keyword>
<dbReference type="EMBL" id="DVJO01000022">
    <property type="protein sequence ID" value="HIS82174.1"/>
    <property type="molecule type" value="Genomic_DNA"/>
</dbReference>
<dbReference type="PANTHER" id="PTHR43091">
    <property type="entry name" value="3-OXOACYL-[ACYL-CARRIER-PROTEIN] SYNTHASE"/>
    <property type="match status" value="1"/>
</dbReference>
<keyword evidence="6 10" id="KW-0276">Fatty acid metabolism</keyword>
<dbReference type="CDD" id="cd00830">
    <property type="entry name" value="KAS_III"/>
    <property type="match status" value="1"/>
</dbReference>
<accession>A0A9D1FUY0</accession>
<keyword evidence="5 10" id="KW-0808">Transferase</keyword>
<comment type="subunit">
    <text evidence="10">Homodimer.</text>
</comment>
<evidence type="ECO:0000313" key="14">
    <source>
        <dbReference type="Proteomes" id="UP000824139"/>
    </source>
</evidence>
<keyword evidence="4 10" id="KW-0444">Lipid biosynthesis</keyword>
<dbReference type="InterPro" id="IPR013747">
    <property type="entry name" value="ACP_syn_III_C"/>
</dbReference>
<dbReference type="Pfam" id="PF08541">
    <property type="entry name" value="ACP_syn_III_C"/>
    <property type="match status" value="1"/>
</dbReference>
<dbReference type="EC" id="2.3.1.180" evidence="3 10"/>
<sequence>MTDKLIPLRIAGVGYSLPETVITNDDLTKLYDTSDEWIYSRTGIKERRVVSGEENAIDLGFDAAKKAIAKSGINPDDIDLIIAAASAPPDLYPAIACHIHQRLGIKRQIPAFDITAACSGLIYALSIAKAYISSGMYKNILLVATDNNSRLVNWEDRSTSILFGDGAGAMVVTQSEDGVDDIIAIDIKADGNYGDLLELSFDGKNCPLVEQYEEKPKGIRMNGRGVYTFVAKVLPNYVEDLIANAGMKAEDIDYLIPHQANIRIIQAVQERLGYSDEKVITNIKYYGNTSAASIPIALAESVEKGNVKLGTTAVLCGFGAGMTWGGAIVRLREGIC</sequence>
<dbReference type="GO" id="GO:0006633">
    <property type="term" value="P:fatty acid biosynthetic process"/>
    <property type="evidence" value="ECO:0007669"/>
    <property type="project" value="UniProtKB-UniRule"/>
</dbReference>
<evidence type="ECO:0000256" key="5">
    <source>
        <dbReference type="ARBA" id="ARBA00022679"/>
    </source>
</evidence>
<evidence type="ECO:0000256" key="2">
    <source>
        <dbReference type="ARBA" id="ARBA00008642"/>
    </source>
</evidence>
<dbReference type="Proteomes" id="UP000824139">
    <property type="component" value="Unassembled WGS sequence"/>
</dbReference>
<comment type="caution">
    <text evidence="13">The sequence shown here is derived from an EMBL/GenBank/DDBJ whole genome shotgun (WGS) entry which is preliminary data.</text>
</comment>
<comment type="subcellular location">
    <subcellularLocation>
        <location evidence="10">Cytoplasm</location>
    </subcellularLocation>
</comment>
<evidence type="ECO:0000256" key="9">
    <source>
        <dbReference type="ARBA" id="ARBA00051096"/>
    </source>
</evidence>
<feature type="active site" evidence="10">
    <location>
        <position position="118"/>
    </location>
</feature>
<reference evidence="13" key="1">
    <citation type="submission" date="2020-10" db="EMBL/GenBank/DDBJ databases">
        <authorList>
            <person name="Gilroy R."/>
        </authorList>
    </citation>
    <scope>NUCLEOTIDE SEQUENCE</scope>
    <source>
        <strain evidence="13">CHK152-2994</strain>
    </source>
</reference>
<feature type="domain" description="Beta-ketoacyl-[acyl-carrier-protein] synthase III C-terminal" evidence="11">
    <location>
        <begin position="243"/>
        <end position="330"/>
    </location>
</feature>
<feature type="region of interest" description="ACP-binding" evidence="10">
    <location>
        <begin position="259"/>
        <end position="263"/>
    </location>
</feature>
<dbReference type="InterPro" id="IPR016039">
    <property type="entry name" value="Thiolase-like"/>
</dbReference>
<dbReference type="NCBIfam" id="NF006829">
    <property type="entry name" value="PRK09352.1"/>
    <property type="match status" value="1"/>
</dbReference>
<dbReference type="SUPFAM" id="SSF53901">
    <property type="entry name" value="Thiolase-like"/>
    <property type="match status" value="1"/>
</dbReference>
<dbReference type="InterPro" id="IPR004655">
    <property type="entry name" value="FabH"/>
</dbReference>
<comment type="similarity">
    <text evidence="2 10">Belongs to the thiolase-like superfamily. FabH family.</text>
</comment>